<feature type="compositionally biased region" description="Low complexity" evidence="1">
    <location>
        <begin position="188"/>
        <end position="200"/>
    </location>
</feature>
<dbReference type="Proteomes" id="UP000028045">
    <property type="component" value="Unassembled WGS sequence"/>
</dbReference>
<dbReference type="AlphaFoldDB" id="A0A084ATZ4"/>
<keyword evidence="3" id="KW-0732">Signal</keyword>
<keyword evidence="2" id="KW-0472">Membrane</keyword>
<keyword evidence="2" id="KW-1133">Transmembrane helix</keyword>
<evidence type="ECO:0000256" key="2">
    <source>
        <dbReference type="SAM" id="Phobius"/>
    </source>
</evidence>
<reference evidence="4 5" key="1">
    <citation type="journal article" date="2014" name="BMC Genomics">
        <title>Comparative genome sequencing reveals chemotype-specific gene clusters in the toxigenic black mold Stachybotrys.</title>
        <authorList>
            <person name="Semeiks J."/>
            <person name="Borek D."/>
            <person name="Otwinowski Z."/>
            <person name="Grishin N.V."/>
        </authorList>
    </citation>
    <scope>NUCLEOTIDE SEQUENCE [LARGE SCALE GENOMIC DNA]</scope>
    <source>
        <strain evidence="5">CBS 109288 / IBT 7711</strain>
    </source>
</reference>
<feature type="compositionally biased region" description="Low complexity" evidence="1">
    <location>
        <begin position="52"/>
        <end position="71"/>
    </location>
</feature>
<gene>
    <name evidence="4" type="ORF">S7711_00642</name>
</gene>
<evidence type="ECO:0000256" key="1">
    <source>
        <dbReference type="SAM" id="MobiDB-lite"/>
    </source>
</evidence>
<evidence type="ECO:0000313" key="5">
    <source>
        <dbReference type="Proteomes" id="UP000028045"/>
    </source>
</evidence>
<feature type="compositionally biased region" description="Acidic residues" evidence="1">
    <location>
        <begin position="149"/>
        <end position="162"/>
    </location>
</feature>
<dbReference type="HOGENOM" id="CLU_053893_1_0_1"/>
<evidence type="ECO:0000256" key="3">
    <source>
        <dbReference type="SAM" id="SignalP"/>
    </source>
</evidence>
<feature type="transmembrane region" description="Helical" evidence="2">
    <location>
        <begin position="222"/>
        <end position="243"/>
    </location>
</feature>
<keyword evidence="5" id="KW-1185">Reference proteome</keyword>
<name>A0A084ATZ4_STACB</name>
<feature type="compositionally biased region" description="Polar residues" evidence="1">
    <location>
        <begin position="278"/>
        <end position="310"/>
    </location>
</feature>
<proteinExistence type="predicted"/>
<organism evidence="4 5">
    <name type="scientific">Stachybotrys chartarum (strain CBS 109288 / IBT 7711)</name>
    <name type="common">Toxic black mold</name>
    <name type="synonym">Stilbospora chartarum</name>
    <dbReference type="NCBI Taxonomy" id="1280523"/>
    <lineage>
        <taxon>Eukaryota</taxon>
        <taxon>Fungi</taxon>
        <taxon>Dikarya</taxon>
        <taxon>Ascomycota</taxon>
        <taxon>Pezizomycotina</taxon>
        <taxon>Sordariomycetes</taxon>
        <taxon>Hypocreomycetidae</taxon>
        <taxon>Hypocreales</taxon>
        <taxon>Stachybotryaceae</taxon>
        <taxon>Stachybotrys</taxon>
    </lineage>
</organism>
<dbReference type="EMBL" id="KL648566">
    <property type="protein sequence ID" value="KEY68773.1"/>
    <property type="molecule type" value="Genomic_DNA"/>
</dbReference>
<protein>
    <recommendedName>
        <fullName evidence="6">Mid2 domain-containing protein</fullName>
    </recommendedName>
</protein>
<feature type="region of interest" description="Disordered" evidence="1">
    <location>
        <begin position="25"/>
        <end position="215"/>
    </location>
</feature>
<dbReference type="OrthoDB" id="5425782at2759"/>
<evidence type="ECO:0008006" key="6">
    <source>
        <dbReference type="Google" id="ProtNLM"/>
    </source>
</evidence>
<feature type="chain" id="PRO_5001771302" description="Mid2 domain-containing protein" evidence="3">
    <location>
        <begin position="23"/>
        <end position="310"/>
    </location>
</feature>
<evidence type="ECO:0000313" key="4">
    <source>
        <dbReference type="EMBL" id="KEY68773.1"/>
    </source>
</evidence>
<feature type="compositionally biased region" description="Polar residues" evidence="1">
    <location>
        <begin position="201"/>
        <end position="215"/>
    </location>
</feature>
<feature type="region of interest" description="Disordered" evidence="1">
    <location>
        <begin position="258"/>
        <end position="310"/>
    </location>
</feature>
<accession>A0A084ATZ4</accession>
<feature type="signal peptide" evidence="3">
    <location>
        <begin position="1"/>
        <end position="22"/>
    </location>
</feature>
<sequence length="310" mass="32570">MYASRLFQLLILAIAILCVAQASWPDSPRQAGRGLARRQTNDGDEDDGDSTEVVSSESPVSSEAPVPSSEPQTTEAEPTASSEPADPTTEAPPPAETTQDDSSTTREQQQTTSNVAPETTAPPTRTTNPSVDTATTAPPSESSASSGGDDGDDDNESSEEEQSTTAEPSRVVSTSVTTVVRTNDDGSMETLTSTSRTTFTPGLNSGNSGEPESMSATTRNTIIGVVVGVGGAILLGALAIVWWRLRSRRRQAEENDGLMSYDNNLGNGIEKSERGTSPPGTVGSQSQRNPFQSTLENYHQPTAVNPSSNF</sequence>
<keyword evidence="2" id="KW-0812">Transmembrane</keyword>
<feature type="compositionally biased region" description="Low complexity" evidence="1">
    <location>
        <begin position="163"/>
        <end position="181"/>
    </location>
</feature>
<feature type="compositionally biased region" description="Low complexity" evidence="1">
    <location>
        <begin position="96"/>
        <end position="147"/>
    </location>
</feature>
<feature type="compositionally biased region" description="Polar residues" evidence="1">
    <location>
        <begin position="72"/>
        <end position="82"/>
    </location>
</feature>